<name>A0AAE9ZQH9_9BACT</name>
<protein>
    <submittedName>
        <fullName evidence="2">Uncharacterized protein</fullName>
    </submittedName>
</protein>
<dbReference type="AlphaFoldDB" id="A0AAE9ZQH9"/>
<accession>A0AAE9ZQH9</accession>
<reference evidence="2" key="1">
    <citation type="submission" date="2023-03" db="EMBL/GenBank/DDBJ databases">
        <title>Lomoglobus Profundus gen. nov., sp. nov., a novel member of the phylum Verrucomicrobia, isolated from deep-marine sediment of South China Sea.</title>
        <authorList>
            <person name="Ahmad T."/>
            <person name="Ishaq S.E."/>
            <person name="Wang F."/>
        </authorList>
    </citation>
    <scope>NUCLEOTIDE SEQUENCE</scope>
    <source>
        <strain evidence="2">LMO-M01</strain>
    </source>
</reference>
<feature type="transmembrane region" description="Helical" evidence="1">
    <location>
        <begin position="135"/>
        <end position="155"/>
    </location>
</feature>
<keyword evidence="1" id="KW-1133">Transmembrane helix</keyword>
<feature type="transmembrane region" description="Helical" evidence="1">
    <location>
        <begin position="437"/>
        <end position="457"/>
    </location>
</feature>
<dbReference type="EMBL" id="CP119075">
    <property type="protein sequence ID" value="WED63225.1"/>
    <property type="molecule type" value="Genomic_DNA"/>
</dbReference>
<feature type="transmembrane region" description="Helical" evidence="1">
    <location>
        <begin position="243"/>
        <end position="260"/>
    </location>
</feature>
<dbReference type="Proteomes" id="UP001218638">
    <property type="component" value="Chromosome"/>
</dbReference>
<dbReference type="RefSeq" id="WP_330928577.1">
    <property type="nucleotide sequence ID" value="NZ_CP119075.1"/>
</dbReference>
<gene>
    <name evidence="2" type="ORF">PXH66_12885</name>
</gene>
<keyword evidence="1" id="KW-0472">Membrane</keyword>
<evidence type="ECO:0000256" key="1">
    <source>
        <dbReference type="SAM" id="Phobius"/>
    </source>
</evidence>
<feature type="transmembrane region" description="Helical" evidence="1">
    <location>
        <begin position="405"/>
        <end position="425"/>
    </location>
</feature>
<feature type="transmembrane region" description="Helical" evidence="1">
    <location>
        <begin position="220"/>
        <end position="237"/>
    </location>
</feature>
<keyword evidence="1" id="KW-0812">Transmembrane</keyword>
<sequence>MSRPRSFAGLLWIVAVLGAVVFVVWTQTARVKRAQMVADAVPVELKTSTESATGYAQEMRRLVIPAPFYGSAEWIMQTQKMLHDGQIQMRRIDYANAPQGHEIIAASPYRWWLGTVAMVDHGVTGQPVGVAVEHAALYADPLLQVLLLLVVAALVRRVFGPMPAVIAAWGLAALFPLSTRFAAGLPDDATLGLGCALGSVLAIVAGLADASRTNRPNSKLRRWFGVSGICGGAGLWLDVTKQWPLLVGIGLGAVAGTYLMRRETPVEPGSRGSATLSSAPWMWWAMVGTATAMLGFAAESFPAHFGEWELRRMHPLYAVSWLGMGLVLAVLLPRLENMAVKWDRRTVALAAVGGVAGFALPLGMKVTGNAGFLTTDFASSRLGKIAEAPEAVSLFAWLGSGTAGALAWATLLPVVLIGPVGWMLARRIGRREQRLGLTVALGPVLVALGFGCGQLSWWSYFDVVLLVLVVAGAAGLSAVRLSRGVQWGAGAALVMVLLPGLLAGLPKRGKFVLETPELAGLIQRDFSHWLAKRAGVEDAVMLAPTSETIPFHYYGSLRGVATLSRDNEAGSEAMVRILSASSPQEARLLMENRRITRIALPSWDQSMEHYTLLGTPQLEGSFYGAMRNWSQPTWLRPVAYEMPTVAGFEGQSIVLFEVVDEQTDILALSRMASYFIEMDRVNYAAAIAQTLTQSTFDLGAWVTRAEVAASTGNQNEFGTCLGTLQSRLAAGGDRGLPWDRRLSLALVLTQAKAAEARIQAERCFAQINETRLRSMSTRALYRLLALGRIHNLTITDARLAALARELLPPEWRSRV</sequence>
<keyword evidence="3" id="KW-1185">Reference proteome</keyword>
<feature type="transmembrane region" description="Helical" evidence="1">
    <location>
        <begin position="189"/>
        <end position="208"/>
    </location>
</feature>
<feature type="transmembrane region" description="Helical" evidence="1">
    <location>
        <begin position="463"/>
        <end position="481"/>
    </location>
</feature>
<evidence type="ECO:0000313" key="2">
    <source>
        <dbReference type="EMBL" id="WED63225.1"/>
    </source>
</evidence>
<proteinExistence type="predicted"/>
<organism evidence="2 3">
    <name type="scientific">Synoicihabitans lomoniglobus</name>
    <dbReference type="NCBI Taxonomy" id="2909285"/>
    <lineage>
        <taxon>Bacteria</taxon>
        <taxon>Pseudomonadati</taxon>
        <taxon>Verrucomicrobiota</taxon>
        <taxon>Opitutia</taxon>
        <taxon>Opitutales</taxon>
        <taxon>Opitutaceae</taxon>
        <taxon>Synoicihabitans</taxon>
    </lineage>
</organism>
<feature type="transmembrane region" description="Helical" evidence="1">
    <location>
        <begin position="347"/>
        <end position="364"/>
    </location>
</feature>
<feature type="transmembrane region" description="Helical" evidence="1">
    <location>
        <begin position="318"/>
        <end position="335"/>
    </location>
</feature>
<dbReference type="KEGG" id="slom:PXH66_12885"/>
<evidence type="ECO:0000313" key="3">
    <source>
        <dbReference type="Proteomes" id="UP001218638"/>
    </source>
</evidence>
<feature type="transmembrane region" description="Helical" evidence="1">
    <location>
        <begin position="488"/>
        <end position="505"/>
    </location>
</feature>
<feature type="transmembrane region" description="Helical" evidence="1">
    <location>
        <begin position="7"/>
        <end position="26"/>
    </location>
</feature>
<feature type="transmembrane region" description="Helical" evidence="1">
    <location>
        <begin position="162"/>
        <end position="183"/>
    </location>
</feature>
<feature type="transmembrane region" description="Helical" evidence="1">
    <location>
        <begin position="281"/>
        <end position="298"/>
    </location>
</feature>